<evidence type="ECO:0000313" key="7">
    <source>
        <dbReference type="EMBL" id="QWZ09850.1"/>
    </source>
</evidence>
<evidence type="ECO:0000256" key="3">
    <source>
        <dbReference type="ARBA" id="ARBA00023015"/>
    </source>
</evidence>
<dbReference type="AlphaFoldDB" id="A0A975T1E5"/>
<dbReference type="KEGG" id="nps:KRR39_09035"/>
<evidence type="ECO:0000256" key="5">
    <source>
        <dbReference type="ARBA" id="ARBA00023163"/>
    </source>
</evidence>
<protein>
    <recommendedName>
        <fullName evidence="6">Sigma-54 factor interaction domain-containing protein</fullName>
    </recommendedName>
</protein>
<dbReference type="GO" id="GO:0006355">
    <property type="term" value="P:regulation of DNA-templated transcription"/>
    <property type="evidence" value="ECO:0007669"/>
    <property type="project" value="InterPro"/>
</dbReference>
<keyword evidence="8" id="KW-1185">Reference proteome</keyword>
<reference evidence="7" key="1">
    <citation type="submission" date="2021-06" db="EMBL/GenBank/DDBJ databases">
        <title>Complete genome sequence of Nocardioides sp. G188.</title>
        <authorList>
            <person name="Im W.-T."/>
        </authorList>
    </citation>
    <scope>NUCLEOTIDE SEQUENCE</scope>
    <source>
        <strain evidence="7">G188</strain>
    </source>
</reference>
<keyword evidence="5" id="KW-0804">Transcription</keyword>
<dbReference type="PROSITE" id="PS50045">
    <property type="entry name" value="SIGMA54_INTERACT_4"/>
    <property type="match status" value="1"/>
</dbReference>
<dbReference type="InterPro" id="IPR002078">
    <property type="entry name" value="Sigma_54_int"/>
</dbReference>
<dbReference type="GO" id="GO:0005524">
    <property type="term" value="F:ATP binding"/>
    <property type="evidence" value="ECO:0007669"/>
    <property type="project" value="UniProtKB-KW"/>
</dbReference>
<evidence type="ECO:0000313" key="8">
    <source>
        <dbReference type="Proteomes" id="UP000683575"/>
    </source>
</evidence>
<dbReference type="Proteomes" id="UP000683575">
    <property type="component" value="Chromosome"/>
</dbReference>
<name>A0A975T1E5_9ACTN</name>
<keyword evidence="4" id="KW-0238">DNA-binding</keyword>
<dbReference type="InterPro" id="IPR002197">
    <property type="entry name" value="HTH_Fis"/>
</dbReference>
<dbReference type="Pfam" id="PF01590">
    <property type="entry name" value="GAF"/>
    <property type="match status" value="1"/>
</dbReference>
<accession>A0A975T1E5</accession>
<proteinExistence type="predicted"/>
<dbReference type="InterPro" id="IPR003018">
    <property type="entry name" value="GAF"/>
</dbReference>
<dbReference type="EMBL" id="CP077062">
    <property type="protein sequence ID" value="QWZ09850.1"/>
    <property type="molecule type" value="Genomic_DNA"/>
</dbReference>
<dbReference type="GO" id="GO:0043565">
    <property type="term" value="F:sequence-specific DNA binding"/>
    <property type="evidence" value="ECO:0007669"/>
    <property type="project" value="InterPro"/>
</dbReference>
<sequence>MAGQLVSPGEAAGETADQKALARSRILFLTSHSLESGAVRTPILASWRRSRDMRVAANQVNPILEVNPDLDTFLSRAAAPVLNGLLSVMAEQPVSIVLTDRHGLVLTRLTGDNSLERRLDAVGLAPGFNYAENSVGTNGIGTALEVGAPTHVFGHEHYAERLEDLACAGVPIKHPLTGRTVGVVDLTCWRRDAGTLLLALAKTTAQQVQTALLNASGIHERELLDEYLRVCRRSSGIVLAVSPEVGMLNEHARTVLSAAEQSSLLTHASEALATGRLGTHEVDLPGGGTARMHMHAVGDPNHPSGLVVRVVRHAMRLPDQHASAAGGPRPLPGLVGTVPVWTHACHEVEQHFLSREWLAVVGERGVGKLALLQAVQLRRQPVPHIAVLDAAVGDDPSWTSLLRQTVTRGADSVVLHHVDRLGPARLRATCAVLQECRSEDSPAHPWVVVTLNNPADRTDLSELLRLFPGTVYVPPLRLHAEDIPALVAHFTRRSGEGGAPLVWSSEALQILSRSAWPGNIEQLHHVVRWVMARRRAGVVEPEHLPPEVRSVSRRALNTMESLERDAIVEALRDCGGDKELAAASLGMSRATIYRRIRAYGIVETPS</sequence>
<feature type="domain" description="Sigma-54 factor interaction" evidence="6">
    <location>
        <begin position="418"/>
        <end position="532"/>
    </location>
</feature>
<keyword evidence="3" id="KW-0805">Transcription regulation</keyword>
<gene>
    <name evidence="7" type="ORF">KRR39_09035</name>
</gene>
<dbReference type="InterPro" id="IPR058031">
    <property type="entry name" value="AAA_lid_NorR"/>
</dbReference>
<evidence type="ECO:0000256" key="2">
    <source>
        <dbReference type="ARBA" id="ARBA00022840"/>
    </source>
</evidence>
<evidence type="ECO:0000259" key="6">
    <source>
        <dbReference type="PROSITE" id="PS50045"/>
    </source>
</evidence>
<organism evidence="7 8">
    <name type="scientific">Nocardioides panacis</name>
    <dbReference type="NCBI Taxonomy" id="2849501"/>
    <lineage>
        <taxon>Bacteria</taxon>
        <taxon>Bacillati</taxon>
        <taxon>Actinomycetota</taxon>
        <taxon>Actinomycetes</taxon>
        <taxon>Propionibacteriales</taxon>
        <taxon>Nocardioidaceae</taxon>
        <taxon>Nocardioides</taxon>
    </lineage>
</organism>
<dbReference type="Pfam" id="PF25601">
    <property type="entry name" value="AAA_lid_14"/>
    <property type="match status" value="1"/>
</dbReference>
<evidence type="ECO:0000256" key="4">
    <source>
        <dbReference type="ARBA" id="ARBA00023125"/>
    </source>
</evidence>
<evidence type="ECO:0000256" key="1">
    <source>
        <dbReference type="ARBA" id="ARBA00022741"/>
    </source>
</evidence>
<dbReference type="RefSeq" id="WP_216941696.1">
    <property type="nucleotide sequence ID" value="NZ_CP077062.1"/>
</dbReference>
<keyword evidence="2" id="KW-0067">ATP-binding</keyword>
<dbReference type="Pfam" id="PF02954">
    <property type="entry name" value="HTH_8"/>
    <property type="match status" value="1"/>
</dbReference>
<dbReference type="PANTHER" id="PTHR32071">
    <property type="entry name" value="TRANSCRIPTIONAL REGULATORY PROTEIN"/>
    <property type="match status" value="1"/>
</dbReference>
<dbReference type="PANTHER" id="PTHR32071:SF122">
    <property type="entry name" value="SIGMA FACTOR"/>
    <property type="match status" value="1"/>
</dbReference>
<keyword evidence="1" id="KW-0547">Nucleotide-binding</keyword>